<dbReference type="AlphaFoldDB" id="A0AAD7NEV4"/>
<reference evidence="2" key="1">
    <citation type="submission" date="2023-03" db="EMBL/GenBank/DDBJ databases">
        <title>Massive genome expansion in bonnet fungi (Mycena s.s.) driven by repeated elements and novel gene families across ecological guilds.</title>
        <authorList>
            <consortium name="Lawrence Berkeley National Laboratory"/>
            <person name="Harder C.B."/>
            <person name="Miyauchi S."/>
            <person name="Viragh M."/>
            <person name="Kuo A."/>
            <person name="Thoen E."/>
            <person name="Andreopoulos B."/>
            <person name="Lu D."/>
            <person name="Skrede I."/>
            <person name="Drula E."/>
            <person name="Henrissat B."/>
            <person name="Morin E."/>
            <person name="Kohler A."/>
            <person name="Barry K."/>
            <person name="LaButti K."/>
            <person name="Morin E."/>
            <person name="Salamov A."/>
            <person name="Lipzen A."/>
            <person name="Mereny Z."/>
            <person name="Hegedus B."/>
            <person name="Baldrian P."/>
            <person name="Stursova M."/>
            <person name="Weitz H."/>
            <person name="Taylor A."/>
            <person name="Grigoriev I.V."/>
            <person name="Nagy L.G."/>
            <person name="Martin F."/>
            <person name="Kauserud H."/>
        </authorList>
    </citation>
    <scope>NUCLEOTIDE SEQUENCE</scope>
    <source>
        <strain evidence="2">CBHHK182m</strain>
    </source>
</reference>
<sequence length="292" mass="33050">MFKQWHASLRRRVSVTVQSFRRNTGFAHTGMFPARETVLATPELLELILARLPMRDLLVTASRVSKMWNAVTRTPPLQRALFFLPDIEPTSPLMKNPLLMAMFPPFFAPEDPDDGWPGGAPFIVKMPWASVPDAFRRASASWRQMLVVQPPARTLIVANSYSTPAGTFESQGKMEVDDGLRMGVLYDFLLPRVDYRGTWFCMRWPGSGEMGSEGELTLQTMDMARATRILPTYQDLGPFKAVDDGTSFCQACDSELVLFVRIDRCGKEEGFRIAKASRHTVQRRRRGGRREA</sequence>
<comment type="caution">
    <text evidence="2">The sequence shown here is derived from an EMBL/GenBank/DDBJ whole genome shotgun (WGS) entry which is preliminary data.</text>
</comment>
<dbReference type="Gene3D" id="1.20.1280.50">
    <property type="match status" value="1"/>
</dbReference>
<evidence type="ECO:0000313" key="2">
    <source>
        <dbReference type="EMBL" id="KAJ7757964.1"/>
    </source>
</evidence>
<dbReference type="Proteomes" id="UP001215598">
    <property type="component" value="Unassembled WGS sequence"/>
</dbReference>
<protein>
    <recommendedName>
        <fullName evidence="1">F-box domain-containing protein</fullName>
    </recommendedName>
</protein>
<dbReference type="InterPro" id="IPR001810">
    <property type="entry name" value="F-box_dom"/>
</dbReference>
<dbReference type="Pfam" id="PF00646">
    <property type="entry name" value="F-box"/>
    <property type="match status" value="1"/>
</dbReference>
<accession>A0AAD7NEV4</accession>
<dbReference type="EMBL" id="JARKIB010000043">
    <property type="protein sequence ID" value="KAJ7757964.1"/>
    <property type="molecule type" value="Genomic_DNA"/>
</dbReference>
<dbReference type="CDD" id="cd09917">
    <property type="entry name" value="F-box_SF"/>
    <property type="match status" value="1"/>
</dbReference>
<keyword evidence="3" id="KW-1185">Reference proteome</keyword>
<proteinExistence type="predicted"/>
<organism evidence="2 3">
    <name type="scientific">Mycena metata</name>
    <dbReference type="NCBI Taxonomy" id="1033252"/>
    <lineage>
        <taxon>Eukaryota</taxon>
        <taxon>Fungi</taxon>
        <taxon>Dikarya</taxon>
        <taxon>Basidiomycota</taxon>
        <taxon>Agaricomycotina</taxon>
        <taxon>Agaricomycetes</taxon>
        <taxon>Agaricomycetidae</taxon>
        <taxon>Agaricales</taxon>
        <taxon>Marasmiineae</taxon>
        <taxon>Mycenaceae</taxon>
        <taxon>Mycena</taxon>
    </lineage>
</organism>
<dbReference type="SUPFAM" id="SSF81383">
    <property type="entry name" value="F-box domain"/>
    <property type="match status" value="1"/>
</dbReference>
<name>A0AAD7NEV4_9AGAR</name>
<evidence type="ECO:0000313" key="3">
    <source>
        <dbReference type="Proteomes" id="UP001215598"/>
    </source>
</evidence>
<feature type="domain" description="F-box" evidence="1">
    <location>
        <begin position="42"/>
        <end position="77"/>
    </location>
</feature>
<dbReference type="InterPro" id="IPR036047">
    <property type="entry name" value="F-box-like_dom_sf"/>
</dbReference>
<gene>
    <name evidence="2" type="ORF">B0H16DRAFT_1689426</name>
</gene>
<evidence type="ECO:0000259" key="1">
    <source>
        <dbReference type="Pfam" id="PF00646"/>
    </source>
</evidence>